<dbReference type="Proteomes" id="UP000239649">
    <property type="component" value="Unassembled WGS sequence"/>
</dbReference>
<sequence>MRLVHALSRTSAAAAAPARSKHASPCAEPRVKMVAGSRPLSFTAAPWTLAAGAAAVCRAASVCTPPEHQQQCMDWSLAPAADDIAAAEPCFHEPPCPALTTPPSLDLELTAEEAQFLVQPPTLTIALALAPVAARKRASPRPLLRRAATSMYVTSRRLAWSASSGARRLRASLAAASCLSRPAVAADEPFTPRGPAWTHTHVNWSC</sequence>
<evidence type="ECO:0000313" key="2">
    <source>
        <dbReference type="Proteomes" id="UP000239649"/>
    </source>
</evidence>
<name>A0A2P6VEL7_9CHLO</name>
<reference evidence="1 2" key="1">
    <citation type="journal article" date="2018" name="Plant J.">
        <title>Genome sequences of Chlorella sorokiniana UTEX 1602 and Micractinium conductrix SAG 241.80: implications to maltose excretion by a green alga.</title>
        <authorList>
            <person name="Arriola M.B."/>
            <person name="Velmurugan N."/>
            <person name="Zhang Y."/>
            <person name="Plunkett M.H."/>
            <person name="Hondzo H."/>
            <person name="Barney B.M."/>
        </authorList>
    </citation>
    <scope>NUCLEOTIDE SEQUENCE [LARGE SCALE GENOMIC DNA]</scope>
    <source>
        <strain evidence="1 2">SAG 241.80</strain>
    </source>
</reference>
<protein>
    <submittedName>
        <fullName evidence="1">Uncharacterized protein</fullName>
    </submittedName>
</protein>
<evidence type="ECO:0000313" key="1">
    <source>
        <dbReference type="EMBL" id="PSC72534.1"/>
    </source>
</evidence>
<dbReference type="AlphaFoldDB" id="A0A2P6VEL7"/>
<gene>
    <name evidence="1" type="ORF">C2E20_4313</name>
</gene>
<comment type="caution">
    <text evidence="1">The sequence shown here is derived from an EMBL/GenBank/DDBJ whole genome shotgun (WGS) entry which is preliminary data.</text>
</comment>
<dbReference type="EMBL" id="LHPF02000010">
    <property type="protein sequence ID" value="PSC72534.1"/>
    <property type="molecule type" value="Genomic_DNA"/>
</dbReference>
<keyword evidence="2" id="KW-1185">Reference proteome</keyword>
<organism evidence="1 2">
    <name type="scientific">Micractinium conductrix</name>
    <dbReference type="NCBI Taxonomy" id="554055"/>
    <lineage>
        <taxon>Eukaryota</taxon>
        <taxon>Viridiplantae</taxon>
        <taxon>Chlorophyta</taxon>
        <taxon>core chlorophytes</taxon>
        <taxon>Trebouxiophyceae</taxon>
        <taxon>Chlorellales</taxon>
        <taxon>Chlorellaceae</taxon>
        <taxon>Chlorella clade</taxon>
        <taxon>Micractinium</taxon>
    </lineage>
</organism>
<accession>A0A2P6VEL7</accession>
<proteinExistence type="predicted"/>